<reference evidence="1 2" key="1">
    <citation type="submission" date="2018-03" db="EMBL/GenBank/DDBJ databases">
        <title>Mesoflavibacter sp. HG37 and Mesoflavibacter sp. HG96 sp.nov., two marine bacteria isolated from seawater of Western Pacific Ocean.</title>
        <authorList>
            <person name="Cheng H."/>
            <person name="Wu Y.-H."/>
            <person name="Guo L.-L."/>
            <person name="Xu X.-W."/>
        </authorList>
    </citation>
    <scope>NUCLEOTIDE SEQUENCE [LARGE SCALE GENOMIC DNA]</scope>
    <source>
        <strain evidence="1 2">KCTC 42117</strain>
    </source>
</reference>
<dbReference type="AlphaFoldDB" id="A0A2T1N7C4"/>
<dbReference type="InterPro" id="IPR058532">
    <property type="entry name" value="YjbR/MT2646/Rv2570-like"/>
</dbReference>
<protein>
    <submittedName>
        <fullName evidence="1">MmcQ-like protein</fullName>
    </submittedName>
</protein>
<proteinExistence type="predicted"/>
<dbReference type="EMBL" id="PXOT01000025">
    <property type="protein sequence ID" value="PSG87779.1"/>
    <property type="molecule type" value="Genomic_DNA"/>
</dbReference>
<sequence>MNLEQVYQYCLQKPQAEETFPFDQDTLVFKVCGKMFALLPLEKWEAGQGSISLKCDPKYAIELREEYDSIKAAYHMNKAHWNTIYLSKNEITYDLLCDLIDQSYSLVVSKLTKKQQSQLNINNN</sequence>
<dbReference type="Pfam" id="PF04237">
    <property type="entry name" value="YjbR"/>
    <property type="match status" value="1"/>
</dbReference>
<dbReference type="RefSeq" id="WP_106679846.1">
    <property type="nucleotide sequence ID" value="NZ_JACHWV010000004.1"/>
</dbReference>
<keyword evidence="2" id="KW-1185">Reference proteome</keyword>
<evidence type="ECO:0000313" key="2">
    <source>
        <dbReference type="Proteomes" id="UP000238430"/>
    </source>
</evidence>
<accession>A0A2T1N7C4</accession>
<dbReference type="Gene3D" id="3.90.1150.30">
    <property type="match status" value="1"/>
</dbReference>
<dbReference type="InterPro" id="IPR038056">
    <property type="entry name" value="YjbR-like_sf"/>
</dbReference>
<dbReference type="SUPFAM" id="SSF142906">
    <property type="entry name" value="YjbR-like"/>
    <property type="match status" value="1"/>
</dbReference>
<comment type="caution">
    <text evidence="1">The sequence shown here is derived from an EMBL/GenBank/DDBJ whole genome shotgun (WGS) entry which is preliminary data.</text>
</comment>
<dbReference type="PANTHER" id="PTHR35145:SF1">
    <property type="entry name" value="CYTOPLASMIC PROTEIN"/>
    <property type="match status" value="1"/>
</dbReference>
<evidence type="ECO:0000313" key="1">
    <source>
        <dbReference type="EMBL" id="PSG87779.1"/>
    </source>
</evidence>
<dbReference type="PANTHER" id="PTHR35145">
    <property type="entry name" value="CYTOPLASMIC PROTEIN-RELATED"/>
    <property type="match status" value="1"/>
</dbReference>
<dbReference type="Proteomes" id="UP000238430">
    <property type="component" value="Unassembled WGS sequence"/>
</dbReference>
<dbReference type="InterPro" id="IPR007351">
    <property type="entry name" value="YjbR"/>
</dbReference>
<organism evidence="1 2">
    <name type="scientific">Mesoflavibacter zeaxanthinifaciens subsp. sabulilitoris</name>
    <dbReference type="NCBI Taxonomy" id="1520893"/>
    <lineage>
        <taxon>Bacteria</taxon>
        <taxon>Pseudomonadati</taxon>
        <taxon>Bacteroidota</taxon>
        <taxon>Flavobacteriia</taxon>
        <taxon>Flavobacteriales</taxon>
        <taxon>Flavobacteriaceae</taxon>
        <taxon>Mesoflavibacter</taxon>
    </lineage>
</organism>
<gene>
    <name evidence="1" type="ORF">C7H61_11235</name>
</gene>
<dbReference type="OrthoDB" id="9789813at2"/>
<name>A0A2T1N7C4_9FLAO</name>